<dbReference type="InterPro" id="IPR000160">
    <property type="entry name" value="GGDEF_dom"/>
</dbReference>
<dbReference type="Proteomes" id="UP000322524">
    <property type="component" value="Unassembled WGS sequence"/>
</dbReference>
<dbReference type="STRING" id="79883.GCA_001636495_00642"/>
<dbReference type="RefSeq" id="WP_148987049.1">
    <property type="nucleotide sequence ID" value="NZ_VTEV01000002.1"/>
</dbReference>
<sequence length="352" mass="39839">MNAFLKNAYQSHHALEIIFSSLRWFFLVLSIVVFAIQHINNPVEWKITLFVLLVIFGFLYMGISDYYLHKSPEGSKMYVMMTKGGPFFDFVAFSALVPLTGGLDSPLFPLAYLIILHVAVYWRFLGGMIAAGFFTLVYSVIFFVQAQEATSVHSMIHYVSAVLFLLLIGGLGGIIVSRERKHQWENSLLVEAANRDYLTNLANHRSFQECLRNDLLDQKSFYLALTDIDKFKAINDKYGHVTGDKVLRRIGEILTSVLSNKEGKAFRYGGEEFALILYYAEEFDVKKVLDEMKQAVASHVFYDKGEAFTVTMSFGSAKQNGERPNQLVEKVDKLLYAAKNGGRNRIVLAEVG</sequence>
<keyword evidence="1" id="KW-0472">Membrane</keyword>
<dbReference type="InterPro" id="IPR043128">
    <property type="entry name" value="Rev_trsase/Diguanyl_cyclase"/>
</dbReference>
<organism evidence="3 4">
    <name type="scientific">Sutcliffiella horikoshii</name>
    <dbReference type="NCBI Taxonomy" id="79883"/>
    <lineage>
        <taxon>Bacteria</taxon>
        <taxon>Bacillati</taxon>
        <taxon>Bacillota</taxon>
        <taxon>Bacilli</taxon>
        <taxon>Bacillales</taxon>
        <taxon>Bacillaceae</taxon>
        <taxon>Sutcliffiella</taxon>
    </lineage>
</organism>
<reference evidence="3 4" key="1">
    <citation type="submission" date="2019-08" db="EMBL/GenBank/DDBJ databases">
        <title>Bacillus genomes from the desert of Cuatro Cienegas, Coahuila.</title>
        <authorList>
            <person name="Olmedo-Alvarez G."/>
        </authorList>
    </citation>
    <scope>NUCLEOTIDE SEQUENCE [LARGE SCALE GENOMIC DNA]</scope>
    <source>
        <strain evidence="3 4">CH28_1T</strain>
    </source>
</reference>
<dbReference type="PANTHER" id="PTHR45138:SF9">
    <property type="entry name" value="DIGUANYLATE CYCLASE DGCM-RELATED"/>
    <property type="match status" value="1"/>
</dbReference>
<dbReference type="PANTHER" id="PTHR45138">
    <property type="entry name" value="REGULATORY COMPONENTS OF SENSORY TRANSDUCTION SYSTEM"/>
    <property type="match status" value="1"/>
</dbReference>
<feature type="transmembrane region" description="Helical" evidence="1">
    <location>
        <begin position="121"/>
        <end position="144"/>
    </location>
</feature>
<dbReference type="PROSITE" id="PS50887">
    <property type="entry name" value="GGDEF"/>
    <property type="match status" value="1"/>
</dbReference>
<evidence type="ECO:0000259" key="2">
    <source>
        <dbReference type="PROSITE" id="PS50887"/>
    </source>
</evidence>
<comment type="caution">
    <text evidence="3">The sequence shown here is derived from an EMBL/GenBank/DDBJ whole genome shotgun (WGS) entry which is preliminary data.</text>
</comment>
<accession>A0A5D4T2H2</accession>
<evidence type="ECO:0000256" key="1">
    <source>
        <dbReference type="SAM" id="Phobius"/>
    </source>
</evidence>
<dbReference type="GO" id="GO:0043709">
    <property type="term" value="P:cell adhesion involved in single-species biofilm formation"/>
    <property type="evidence" value="ECO:0007669"/>
    <property type="project" value="TreeGrafter"/>
</dbReference>
<dbReference type="GO" id="GO:0052621">
    <property type="term" value="F:diguanylate cyclase activity"/>
    <property type="evidence" value="ECO:0007669"/>
    <property type="project" value="TreeGrafter"/>
</dbReference>
<dbReference type="EMBL" id="VTEV01000002">
    <property type="protein sequence ID" value="TYS69469.1"/>
    <property type="molecule type" value="Genomic_DNA"/>
</dbReference>
<dbReference type="OrthoDB" id="9759607at2"/>
<dbReference type="InterPro" id="IPR050469">
    <property type="entry name" value="Diguanylate_Cyclase"/>
</dbReference>
<evidence type="ECO:0000313" key="4">
    <source>
        <dbReference type="Proteomes" id="UP000322524"/>
    </source>
</evidence>
<dbReference type="AlphaFoldDB" id="A0A5D4T2H2"/>
<dbReference type="InterPro" id="IPR029787">
    <property type="entry name" value="Nucleotide_cyclase"/>
</dbReference>
<proteinExistence type="predicted"/>
<evidence type="ECO:0000313" key="3">
    <source>
        <dbReference type="EMBL" id="TYS69469.1"/>
    </source>
</evidence>
<dbReference type="Gene3D" id="3.30.70.270">
    <property type="match status" value="1"/>
</dbReference>
<dbReference type="Pfam" id="PF00990">
    <property type="entry name" value="GGDEF"/>
    <property type="match status" value="1"/>
</dbReference>
<dbReference type="CDD" id="cd01949">
    <property type="entry name" value="GGDEF"/>
    <property type="match status" value="1"/>
</dbReference>
<keyword evidence="1" id="KW-0812">Transmembrane</keyword>
<keyword evidence="1" id="KW-1133">Transmembrane helix</keyword>
<dbReference type="NCBIfam" id="TIGR00254">
    <property type="entry name" value="GGDEF"/>
    <property type="match status" value="1"/>
</dbReference>
<feature type="domain" description="GGDEF" evidence="2">
    <location>
        <begin position="219"/>
        <end position="351"/>
    </location>
</feature>
<dbReference type="GO" id="GO:0005886">
    <property type="term" value="C:plasma membrane"/>
    <property type="evidence" value="ECO:0007669"/>
    <property type="project" value="TreeGrafter"/>
</dbReference>
<feature type="transmembrane region" description="Helical" evidence="1">
    <location>
        <begin position="156"/>
        <end position="176"/>
    </location>
</feature>
<name>A0A5D4T2H2_9BACI</name>
<protein>
    <submittedName>
        <fullName evidence="3">GGDEF domain-containing protein</fullName>
    </submittedName>
</protein>
<dbReference type="GO" id="GO:1902201">
    <property type="term" value="P:negative regulation of bacterial-type flagellum-dependent cell motility"/>
    <property type="evidence" value="ECO:0007669"/>
    <property type="project" value="TreeGrafter"/>
</dbReference>
<dbReference type="SMART" id="SM00267">
    <property type="entry name" value="GGDEF"/>
    <property type="match status" value="1"/>
</dbReference>
<feature type="transmembrane region" description="Helical" evidence="1">
    <location>
        <begin position="88"/>
        <end position="115"/>
    </location>
</feature>
<gene>
    <name evidence="3" type="ORF">FZC76_04315</name>
</gene>
<dbReference type="FunFam" id="3.30.70.270:FF:000001">
    <property type="entry name" value="Diguanylate cyclase domain protein"/>
    <property type="match status" value="1"/>
</dbReference>
<feature type="transmembrane region" description="Helical" evidence="1">
    <location>
        <begin position="45"/>
        <end position="68"/>
    </location>
</feature>
<dbReference type="SUPFAM" id="SSF55073">
    <property type="entry name" value="Nucleotide cyclase"/>
    <property type="match status" value="1"/>
</dbReference>
<feature type="transmembrane region" description="Helical" evidence="1">
    <location>
        <begin position="21"/>
        <end position="39"/>
    </location>
</feature>